<dbReference type="PROSITE" id="PS50178">
    <property type="entry name" value="ZF_FYVE"/>
    <property type="match status" value="1"/>
</dbReference>
<evidence type="ECO:0000256" key="5">
    <source>
        <dbReference type="SAM" id="MobiDB-lite"/>
    </source>
</evidence>
<feature type="domain" description="FYVE-type" evidence="6">
    <location>
        <begin position="10"/>
        <end position="70"/>
    </location>
</feature>
<dbReference type="RefSeq" id="XP_001461070.1">
    <property type="nucleotide sequence ID" value="XM_001461033.1"/>
</dbReference>
<dbReference type="HOGENOM" id="CLU_610399_0_0_1"/>
<dbReference type="InterPro" id="IPR017455">
    <property type="entry name" value="Znf_FYVE-rel"/>
</dbReference>
<dbReference type="OMA" id="DEFITNQ"/>
<keyword evidence="2 4" id="KW-0863">Zinc-finger</keyword>
<dbReference type="GeneID" id="5046855"/>
<dbReference type="GO" id="GO:0008270">
    <property type="term" value="F:zinc ion binding"/>
    <property type="evidence" value="ECO:0007669"/>
    <property type="project" value="UniProtKB-KW"/>
</dbReference>
<dbReference type="KEGG" id="ptm:GSPATT00026019001"/>
<sequence length="459" mass="54879">MNPNTKAQTRQKQPNCEICMYSFLLSVQQHQCKRCLRAICSECGKYKGLVVNFDLKQEHRVCLVCKDEQEYLEKLINEKKLQYNNNSLNTKEWLQYSCIDKAKEKIINDYYYIKLEESKNNLSQLDYENLKLIKPYVIQIRSQFKYSIIELDYYLTKYLIKDLIKEKTQAEIKESLDNTITDLVFQVLQCFIYDNPSIKCTYNLVQLTQFLLYFHSQPLVLYFINILRKEGCLKRLLENAEQLQSSEIDILQEIGKTNHQIQQTDLFFFRKYLEKYANSMLSSLFIDYLNVPCIIYIFDRIFKYKNYSELEDITALLDIKLKGQDDEFITNQIRRNTKRLDLKKYLNKDDNVEQSQKRNTYTTYEDFFQRNRQSIEPQNQIGQILQLIDSYVLKQQPLTNCHQELIKSLNPEQVQIIEDLIKLQGQKAQIESENIPRSNSINQSKFQRKRPVQPYELNM</sequence>
<dbReference type="Proteomes" id="UP000000600">
    <property type="component" value="Unassembled WGS sequence"/>
</dbReference>
<gene>
    <name evidence="7" type="ORF">GSPATT00026019001</name>
</gene>
<dbReference type="InParanoid" id="A0EEF6"/>
<feature type="compositionally biased region" description="Polar residues" evidence="5">
    <location>
        <begin position="434"/>
        <end position="445"/>
    </location>
</feature>
<keyword evidence="3" id="KW-0862">Zinc</keyword>
<organism evidence="7 8">
    <name type="scientific">Paramecium tetraurelia</name>
    <dbReference type="NCBI Taxonomy" id="5888"/>
    <lineage>
        <taxon>Eukaryota</taxon>
        <taxon>Sar</taxon>
        <taxon>Alveolata</taxon>
        <taxon>Ciliophora</taxon>
        <taxon>Intramacronucleata</taxon>
        <taxon>Oligohymenophorea</taxon>
        <taxon>Peniculida</taxon>
        <taxon>Parameciidae</taxon>
        <taxon>Paramecium</taxon>
    </lineage>
</organism>
<dbReference type="Pfam" id="PF01363">
    <property type="entry name" value="FYVE"/>
    <property type="match status" value="1"/>
</dbReference>
<dbReference type="SUPFAM" id="SSF57903">
    <property type="entry name" value="FYVE/PHD zinc finger"/>
    <property type="match status" value="1"/>
</dbReference>
<dbReference type="InterPro" id="IPR013083">
    <property type="entry name" value="Znf_RING/FYVE/PHD"/>
</dbReference>
<keyword evidence="8" id="KW-1185">Reference proteome</keyword>
<evidence type="ECO:0000313" key="8">
    <source>
        <dbReference type="Proteomes" id="UP000000600"/>
    </source>
</evidence>
<protein>
    <recommendedName>
        <fullName evidence="6">FYVE-type domain-containing protein</fullName>
    </recommendedName>
</protein>
<dbReference type="Gene3D" id="3.30.40.10">
    <property type="entry name" value="Zinc/RING finger domain, C3HC4 (zinc finger)"/>
    <property type="match status" value="1"/>
</dbReference>
<evidence type="ECO:0000259" key="6">
    <source>
        <dbReference type="PROSITE" id="PS50178"/>
    </source>
</evidence>
<dbReference type="AlphaFoldDB" id="A0EEF6"/>
<keyword evidence="1" id="KW-0479">Metal-binding</keyword>
<evidence type="ECO:0000256" key="1">
    <source>
        <dbReference type="ARBA" id="ARBA00022723"/>
    </source>
</evidence>
<name>A0EEF6_PARTE</name>
<evidence type="ECO:0000256" key="2">
    <source>
        <dbReference type="ARBA" id="ARBA00022771"/>
    </source>
</evidence>
<evidence type="ECO:0000313" key="7">
    <source>
        <dbReference type="EMBL" id="CAK93679.1"/>
    </source>
</evidence>
<dbReference type="InterPro" id="IPR000306">
    <property type="entry name" value="Znf_FYVE"/>
</dbReference>
<dbReference type="OrthoDB" id="293141at2759"/>
<reference evidence="7 8" key="1">
    <citation type="journal article" date="2006" name="Nature">
        <title>Global trends of whole-genome duplications revealed by the ciliate Paramecium tetraurelia.</title>
        <authorList>
            <consortium name="Genoscope"/>
            <person name="Aury J.-M."/>
            <person name="Jaillon O."/>
            <person name="Duret L."/>
            <person name="Noel B."/>
            <person name="Jubin C."/>
            <person name="Porcel B.M."/>
            <person name="Segurens B."/>
            <person name="Daubin V."/>
            <person name="Anthouard V."/>
            <person name="Aiach N."/>
            <person name="Arnaiz O."/>
            <person name="Billaut A."/>
            <person name="Beisson J."/>
            <person name="Blanc I."/>
            <person name="Bouhouche K."/>
            <person name="Camara F."/>
            <person name="Duharcourt S."/>
            <person name="Guigo R."/>
            <person name="Gogendeau D."/>
            <person name="Katinka M."/>
            <person name="Keller A.-M."/>
            <person name="Kissmehl R."/>
            <person name="Klotz C."/>
            <person name="Koll F."/>
            <person name="Le Moue A."/>
            <person name="Lepere C."/>
            <person name="Malinsky S."/>
            <person name="Nowacki M."/>
            <person name="Nowak J.K."/>
            <person name="Plattner H."/>
            <person name="Poulain J."/>
            <person name="Ruiz F."/>
            <person name="Serrano V."/>
            <person name="Zagulski M."/>
            <person name="Dessen P."/>
            <person name="Betermier M."/>
            <person name="Weissenbach J."/>
            <person name="Scarpelli C."/>
            <person name="Schachter V."/>
            <person name="Sperling L."/>
            <person name="Meyer E."/>
            <person name="Cohen J."/>
            <person name="Wincker P."/>
        </authorList>
    </citation>
    <scope>NUCLEOTIDE SEQUENCE [LARGE SCALE GENOMIC DNA]</scope>
    <source>
        <strain evidence="7 8">Stock d4-2</strain>
    </source>
</reference>
<dbReference type="InterPro" id="IPR011011">
    <property type="entry name" value="Znf_FYVE_PHD"/>
</dbReference>
<proteinExistence type="predicted"/>
<dbReference type="CDD" id="cd00065">
    <property type="entry name" value="FYVE_like_SF"/>
    <property type="match status" value="1"/>
</dbReference>
<accession>A0EEF6</accession>
<evidence type="ECO:0000256" key="4">
    <source>
        <dbReference type="PROSITE-ProRule" id="PRU00091"/>
    </source>
</evidence>
<dbReference type="EMBL" id="CT868673">
    <property type="protein sequence ID" value="CAK93679.1"/>
    <property type="molecule type" value="Genomic_DNA"/>
</dbReference>
<evidence type="ECO:0000256" key="3">
    <source>
        <dbReference type="ARBA" id="ARBA00022833"/>
    </source>
</evidence>
<feature type="region of interest" description="Disordered" evidence="5">
    <location>
        <begin position="434"/>
        <end position="459"/>
    </location>
</feature>